<organism evidence="3 4">
    <name type="scientific">Aaosphaeria arxii CBS 175.79</name>
    <dbReference type="NCBI Taxonomy" id="1450172"/>
    <lineage>
        <taxon>Eukaryota</taxon>
        <taxon>Fungi</taxon>
        <taxon>Dikarya</taxon>
        <taxon>Ascomycota</taxon>
        <taxon>Pezizomycotina</taxon>
        <taxon>Dothideomycetes</taxon>
        <taxon>Pleosporomycetidae</taxon>
        <taxon>Pleosporales</taxon>
        <taxon>Pleosporales incertae sedis</taxon>
        <taxon>Aaosphaeria</taxon>
    </lineage>
</organism>
<dbReference type="OrthoDB" id="3797192at2759"/>
<evidence type="ECO:0000256" key="2">
    <source>
        <dbReference type="SAM" id="Phobius"/>
    </source>
</evidence>
<keyword evidence="2" id="KW-0812">Transmembrane</keyword>
<feature type="transmembrane region" description="Helical" evidence="2">
    <location>
        <begin position="46"/>
        <end position="67"/>
    </location>
</feature>
<dbReference type="EMBL" id="ML978066">
    <property type="protein sequence ID" value="KAF2020945.1"/>
    <property type="molecule type" value="Genomic_DNA"/>
</dbReference>
<keyword evidence="2" id="KW-1133">Transmembrane helix</keyword>
<feature type="transmembrane region" description="Helical" evidence="2">
    <location>
        <begin position="136"/>
        <end position="161"/>
    </location>
</feature>
<dbReference type="SUPFAM" id="SSF103473">
    <property type="entry name" value="MFS general substrate transporter"/>
    <property type="match status" value="1"/>
</dbReference>
<feature type="transmembrane region" description="Helical" evidence="2">
    <location>
        <begin position="243"/>
        <end position="265"/>
    </location>
</feature>
<feature type="transmembrane region" description="Helical" evidence="2">
    <location>
        <begin position="423"/>
        <end position="444"/>
    </location>
</feature>
<feature type="transmembrane region" description="Helical" evidence="2">
    <location>
        <begin position="316"/>
        <end position="336"/>
    </location>
</feature>
<feature type="transmembrane region" description="Helical" evidence="2">
    <location>
        <begin position="87"/>
        <end position="106"/>
    </location>
</feature>
<dbReference type="AlphaFoldDB" id="A0A6A5Y5W3"/>
<dbReference type="Proteomes" id="UP000799778">
    <property type="component" value="Unassembled WGS sequence"/>
</dbReference>
<name>A0A6A5Y5W3_9PLEO</name>
<gene>
    <name evidence="3" type="ORF">BU24DRAFT_11715</name>
</gene>
<protein>
    <submittedName>
        <fullName evidence="3">MFS general substrate transporter</fullName>
    </submittedName>
</protein>
<reference evidence="3" key="1">
    <citation type="journal article" date="2020" name="Stud. Mycol.">
        <title>101 Dothideomycetes genomes: a test case for predicting lifestyles and emergence of pathogens.</title>
        <authorList>
            <person name="Haridas S."/>
            <person name="Albert R."/>
            <person name="Binder M."/>
            <person name="Bloem J."/>
            <person name="Labutti K."/>
            <person name="Salamov A."/>
            <person name="Andreopoulos B."/>
            <person name="Baker S."/>
            <person name="Barry K."/>
            <person name="Bills G."/>
            <person name="Bluhm B."/>
            <person name="Cannon C."/>
            <person name="Castanera R."/>
            <person name="Culley D."/>
            <person name="Daum C."/>
            <person name="Ezra D."/>
            <person name="Gonzalez J."/>
            <person name="Henrissat B."/>
            <person name="Kuo A."/>
            <person name="Liang C."/>
            <person name="Lipzen A."/>
            <person name="Lutzoni F."/>
            <person name="Magnuson J."/>
            <person name="Mondo S."/>
            <person name="Nolan M."/>
            <person name="Ohm R."/>
            <person name="Pangilinan J."/>
            <person name="Park H.-J."/>
            <person name="Ramirez L."/>
            <person name="Alfaro M."/>
            <person name="Sun H."/>
            <person name="Tritt A."/>
            <person name="Yoshinaga Y."/>
            <person name="Zwiers L.-H."/>
            <person name="Turgeon B."/>
            <person name="Goodwin S."/>
            <person name="Spatafora J."/>
            <person name="Crous P."/>
            <person name="Grigoriev I."/>
        </authorList>
    </citation>
    <scope>NUCLEOTIDE SEQUENCE</scope>
    <source>
        <strain evidence="3">CBS 175.79</strain>
    </source>
</reference>
<dbReference type="RefSeq" id="XP_033389284.1">
    <property type="nucleotide sequence ID" value="XM_033520860.1"/>
</dbReference>
<feature type="region of interest" description="Disordered" evidence="1">
    <location>
        <begin position="1"/>
        <end position="21"/>
    </location>
</feature>
<accession>A0A6A5Y5W3</accession>
<dbReference type="GeneID" id="54278257"/>
<dbReference type="InterPro" id="IPR036259">
    <property type="entry name" value="MFS_trans_sf"/>
</dbReference>
<feature type="transmembrane region" description="Helical" evidence="2">
    <location>
        <begin position="348"/>
        <end position="368"/>
    </location>
</feature>
<evidence type="ECO:0000313" key="4">
    <source>
        <dbReference type="Proteomes" id="UP000799778"/>
    </source>
</evidence>
<proteinExistence type="predicted"/>
<dbReference type="Gene3D" id="1.20.1250.20">
    <property type="entry name" value="MFS general substrate transporter like domains"/>
    <property type="match status" value="1"/>
</dbReference>
<evidence type="ECO:0000256" key="1">
    <source>
        <dbReference type="SAM" id="MobiDB-lite"/>
    </source>
</evidence>
<evidence type="ECO:0000313" key="3">
    <source>
        <dbReference type="EMBL" id="KAF2020945.1"/>
    </source>
</evidence>
<feature type="transmembrane region" description="Helical" evidence="2">
    <location>
        <begin position="204"/>
        <end position="222"/>
    </location>
</feature>
<feature type="transmembrane region" description="Helical" evidence="2">
    <location>
        <begin position="388"/>
        <end position="411"/>
    </location>
</feature>
<feature type="compositionally biased region" description="Polar residues" evidence="1">
    <location>
        <begin position="10"/>
        <end position="21"/>
    </location>
</feature>
<feature type="transmembrane region" description="Helical" evidence="2">
    <location>
        <begin position="113"/>
        <end position="130"/>
    </location>
</feature>
<feature type="transmembrane region" description="Helical" evidence="2">
    <location>
        <begin position="173"/>
        <end position="192"/>
    </location>
</feature>
<keyword evidence="2" id="KW-0472">Membrane</keyword>
<sequence>MPGLTGDTAHMNTSSRPEQKLSPNVSNELAVFRATRKATILRRRSYIGSALISFNVYGIILSFGPYLDLYYKSIHPRKPDIVQLSSIQAARLVFAFAAIYPIGYFYRQKLQRTTIWISTVGAILCQGAVIESSKWWELIVVSGSQGFFLGSLATSGILCLATHYRNNLPLTSMICTNAGFLGAITYTMISYMCVERPSKWVNAQYINISLLTPTLVIASLLLKPNPTYAHPQPLRPLPLKRYLTSRTTICFTLGYWLISTTLFVWPTTYLLLHSPSHSPSTSPLHLVLALTATYATAFISASIVTSPYVRRSVGPVNTFVAASLVAAACYLTPAWMPGNMIVLLPSTIIYGACLGPLVVLGVKVVSVFEGGGGGKEGGEEDRRTMPGFIAGVQTGAGGSAGLGVMVAAVVVRAWDEGQGGIGFRVLGSGAVVLTVVGCLLLGCARWERGGRRFRIVI</sequence>
<feature type="transmembrane region" description="Helical" evidence="2">
    <location>
        <begin position="285"/>
        <end position="304"/>
    </location>
</feature>
<keyword evidence="4" id="KW-1185">Reference proteome</keyword>